<keyword evidence="4 5" id="KW-0472">Membrane</keyword>
<feature type="transmembrane region" description="Helical" evidence="5">
    <location>
        <begin position="124"/>
        <end position="142"/>
    </location>
</feature>
<evidence type="ECO:0000313" key="7">
    <source>
        <dbReference type="EMBL" id="RAK49221.1"/>
    </source>
</evidence>
<evidence type="ECO:0000256" key="3">
    <source>
        <dbReference type="ARBA" id="ARBA00022989"/>
    </source>
</evidence>
<feature type="transmembrane region" description="Helical" evidence="5">
    <location>
        <begin position="227"/>
        <end position="247"/>
    </location>
</feature>
<feature type="transmembrane region" description="Helical" evidence="5">
    <location>
        <begin position="92"/>
        <end position="112"/>
    </location>
</feature>
<feature type="transmembrane region" description="Helical" evidence="5">
    <location>
        <begin position="350"/>
        <end position="381"/>
    </location>
</feature>
<feature type="transmembrane region" description="Helical" evidence="5">
    <location>
        <begin position="182"/>
        <end position="198"/>
    </location>
</feature>
<sequence>MKHILFISIFTLNIFILCSAFVLQNFNQDILFIYYPFCIVFAILNYICFIILTLKYFKLKRTFIYLLLFSLLLIISFVISDFNNTDIVKINFYLFFVWSVPAAIAGIYFSDIDRKEFEKLIKKLYFFNSLLITLTILIPYLLSKLEKPINLGLMNYQNITYITAFTIGLGLYFIISDSYKRNVIYIIMNLILLPVIFIGAGRGGTLVLIVYVLITLLNIFKNRNIKFIYKLFTGIFTLVMCFLFYQLSAILDKDNRIFAYITSDGINLDEGASGRNIVYEMDIDAISNSPLLGYGFFNYYQLTYSVPHNLFLEILLIGGFLLGFIFILFMIYFVFKIYVNYSDEYPDKLVLYICVYPLLLLMFSTNFLIVSEFWFFIFYFISRLKNGRLYNKSV</sequence>
<dbReference type="RefSeq" id="WP_111745775.1">
    <property type="nucleotide sequence ID" value="NZ_DALZDE010000002.1"/>
</dbReference>
<dbReference type="EMBL" id="PZJG01000004">
    <property type="protein sequence ID" value="RAK49221.1"/>
    <property type="molecule type" value="Genomic_DNA"/>
</dbReference>
<reference evidence="7 8" key="1">
    <citation type="journal article" date="2018" name="Front. Microbiol.">
        <title>Description and Comparative Genomics of Macrococcus caseolyticus subsp. hominis subsp. nov., Macrococcus goetzii sp. nov., Macrococcus epidermidis sp. nov., and Macrococcus bohemicus sp. nov., Novel Macrococci From Human Clinical Material With Virulence Potential and Suspected Uptake of Foreign DNA by Natural Transformation.</title>
        <authorList>
            <person name="Maslanova I."/>
            <person name="Wertheimer Z."/>
            <person name="Sedlacek I."/>
            <person name="Svec P."/>
            <person name="Indrakova A."/>
            <person name="Kovarovic V."/>
            <person name="Schumann P."/>
            <person name="Sproer C."/>
            <person name="Kralova S."/>
            <person name="Sedo O."/>
            <person name="Kristofova L."/>
            <person name="Vrbovska V."/>
            <person name="Fuzik T."/>
            <person name="Petras P."/>
            <person name="Zdrahal Z."/>
            <person name="Ruzickova V."/>
            <person name="Doskar J."/>
            <person name="Pantucek R."/>
        </authorList>
    </citation>
    <scope>NUCLEOTIDE SEQUENCE [LARGE SCALE GENOMIC DNA]</scope>
    <source>
        <strain evidence="7 8">03/115</strain>
    </source>
</reference>
<dbReference type="InterPro" id="IPR007016">
    <property type="entry name" value="O-antigen_ligase-rel_domated"/>
</dbReference>
<feature type="transmembrane region" description="Helical" evidence="5">
    <location>
        <begin position="204"/>
        <end position="220"/>
    </location>
</feature>
<feature type="transmembrane region" description="Helical" evidence="5">
    <location>
        <begin position="32"/>
        <end position="54"/>
    </location>
</feature>
<proteinExistence type="predicted"/>
<feature type="transmembrane region" description="Helical" evidence="5">
    <location>
        <begin position="154"/>
        <end position="175"/>
    </location>
</feature>
<organism evidence="7 8">
    <name type="scientific">Macrococcoides bohemicum</name>
    <dbReference type="NCBI Taxonomy" id="1903056"/>
    <lineage>
        <taxon>Bacteria</taxon>
        <taxon>Bacillati</taxon>
        <taxon>Bacillota</taxon>
        <taxon>Bacilli</taxon>
        <taxon>Bacillales</taxon>
        <taxon>Staphylococcaceae</taxon>
        <taxon>Macrococcoides</taxon>
    </lineage>
</organism>
<name>A0A328A3X7_9STAP</name>
<dbReference type="PANTHER" id="PTHR37422:SF17">
    <property type="entry name" value="O-ANTIGEN LIGASE"/>
    <property type="match status" value="1"/>
</dbReference>
<feature type="transmembrane region" description="Helical" evidence="5">
    <location>
        <begin position="63"/>
        <end position="80"/>
    </location>
</feature>
<feature type="domain" description="O-antigen ligase-related" evidence="6">
    <location>
        <begin position="190"/>
        <end position="327"/>
    </location>
</feature>
<dbReference type="Pfam" id="PF04932">
    <property type="entry name" value="Wzy_C"/>
    <property type="match status" value="1"/>
</dbReference>
<dbReference type="GO" id="GO:0016020">
    <property type="term" value="C:membrane"/>
    <property type="evidence" value="ECO:0007669"/>
    <property type="project" value="UniProtKB-SubCell"/>
</dbReference>
<protein>
    <submittedName>
        <fullName evidence="7">Capsular biosynthesis protein</fullName>
    </submittedName>
</protein>
<evidence type="ECO:0000256" key="1">
    <source>
        <dbReference type="ARBA" id="ARBA00004141"/>
    </source>
</evidence>
<dbReference type="Proteomes" id="UP000249579">
    <property type="component" value="Unassembled WGS sequence"/>
</dbReference>
<dbReference type="InterPro" id="IPR051533">
    <property type="entry name" value="WaaL-like"/>
</dbReference>
<dbReference type="OrthoDB" id="2411703at2"/>
<dbReference type="AlphaFoldDB" id="A0A328A3X7"/>
<evidence type="ECO:0000256" key="4">
    <source>
        <dbReference type="ARBA" id="ARBA00023136"/>
    </source>
</evidence>
<feature type="transmembrane region" description="Helical" evidence="5">
    <location>
        <begin position="5"/>
        <end position="26"/>
    </location>
</feature>
<keyword evidence="2 5" id="KW-0812">Transmembrane</keyword>
<comment type="subcellular location">
    <subcellularLocation>
        <location evidence="1">Membrane</location>
        <topology evidence="1">Multi-pass membrane protein</topology>
    </subcellularLocation>
</comment>
<evidence type="ECO:0000313" key="8">
    <source>
        <dbReference type="Proteomes" id="UP000249579"/>
    </source>
</evidence>
<evidence type="ECO:0000256" key="5">
    <source>
        <dbReference type="SAM" id="Phobius"/>
    </source>
</evidence>
<keyword evidence="3 5" id="KW-1133">Transmembrane helix</keyword>
<gene>
    <name evidence="7" type="ORF">BHX94_07670</name>
</gene>
<dbReference type="PANTHER" id="PTHR37422">
    <property type="entry name" value="TEICHURONIC ACID BIOSYNTHESIS PROTEIN TUAE"/>
    <property type="match status" value="1"/>
</dbReference>
<accession>A0A328A3X7</accession>
<comment type="caution">
    <text evidence="7">The sequence shown here is derived from an EMBL/GenBank/DDBJ whole genome shotgun (WGS) entry which is preliminary data.</text>
</comment>
<feature type="transmembrane region" description="Helical" evidence="5">
    <location>
        <begin position="314"/>
        <end position="338"/>
    </location>
</feature>
<evidence type="ECO:0000256" key="2">
    <source>
        <dbReference type="ARBA" id="ARBA00022692"/>
    </source>
</evidence>
<evidence type="ECO:0000259" key="6">
    <source>
        <dbReference type="Pfam" id="PF04932"/>
    </source>
</evidence>